<organism evidence="1 2">
    <name type="scientific">Halogranum rubrum</name>
    <dbReference type="NCBI Taxonomy" id="553466"/>
    <lineage>
        <taxon>Archaea</taxon>
        <taxon>Methanobacteriati</taxon>
        <taxon>Methanobacteriota</taxon>
        <taxon>Stenosarchaea group</taxon>
        <taxon>Halobacteria</taxon>
        <taxon>Halobacteriales</taxon>
        <taxon>Haloferacaceae</taxon>
    </lineage>
</organism>
<dbReference type="AlphaFoldDB" id="A0A1I4FV80"/>
<gene>
    <name evidence="1" type="ORF">SAMN04487950_2858</name>
</gene>
<dbReference type="RefSeq" id="WP_089870113.1">
    <property type="nucleotide sequence ID" value="NZ_FOTC01000003.1"/>
</dbReference>
<accession>A0A1I4FV80</accession>
<name>A0A1I4FV80_9EURY</name>
<dbReference type="Proteomes" id="UP000199607">
    <property type="component" value="Unassembled WGS sequence"/>
</dbReference>
<evidence type="ECO:0000313" key="2">
    <source>
        <dbReference type="Proteomes" id="UP000199607"/>
    </source>
</evidence>
<keyword evidence="2" id="KW-1185">Reference proteome</keyword>
<dbReference type="EMBL" id="FOTC01000003">
    <property type="protein sequence ID" value="SFL21755.1"/>
    <property type="molecule type" value="Genomic_DNA"/>
</dbReference>
<sequence>MENKEPDNPLDEVFVDETTIDEKRVASILNNYAQIGENSGRLIPNSEYDALTAKDKILVTLVAERAKLIREEVESASLGPSAISNASGVAEGTVKPTVRDLAEDGLIRDDEDGYSVEPSKLRLVENRLENDE</sequence>
<reference evidence="2" key="1">
    <citation type="submission" date="2016-10" db="EMBL/GenBank/DDBJ databases">
        <authorList>
            <person name="Varghese N."/>
            <person name="Submissions S."/>
        </authorList>
    </citation>
    <scope>NUCLEOTIDE SEQUENCE [LARGE SCALE GENOMIC DNA]</scope>
    <source>
        <strain evidence="2">CGMCC 1.7738</strain>
    </source>
</reference>
<evidence type="ECO:0000313" key="1">
    <source>
        <dbReference type="EMBL" id="SFL21755.1"/>
    </source>
</evidence>
<proteinExistence type="predicted"/>
<dbReference type="STRING" id="553466.SAMN04487950_2858"/>
<protein>
    <submittedName>
        <fullName evidence="1">Uncharacterized protein</fullName>
    </submittedName>
</protein>